<keyword evidence="2" id="KW-0732">Signal</keyword>
<keyword evidence="4" id="KW-1185">Reference proteome</keyword>
<protein>
    <submittedName>
        <fullName evidence="3">Uncharacterized protein</fullName>
    </submittedName>
</protein>
<dbReference type="AlphaFoldDB" id="A0A2P8HQG1"/>
<evidence type="ECO:0000256" key="1">
    <source>
        <dbReference type="SAM" id="MobiDB-lite"/>
    </source>
</evidence>
<organism evidence="3 4">
    <name type="scientific">Salsuginibacillus halophilus</name>
    <dbReference type="NCBI Taxonomy" id="517424"/>
    <lineage>
        <taxon>Bacteria</taxon>
        <taxon>Bacillati</taxon>
        <taxon>Bacillota</taxon>
        <taxon>Bacilli</taxon>
        <taxon>Bacillales</taxon>
        <taxon>Bacillaceae</taxon>
        <taxon>Salsuginibacillus</taxon>
    </lineage>
</organism>
<feature type="region of interest" description="Disordered" evidence="1">
    <location>
        <begin position="102"/>
        <end position="151"/>
    </location>
</feature>
<dbReference type="RefSeq" id="WP_106587995.1">
    <property type="nucleotide sequence ID" value="NZ_PYAV01000004.1"/>
</dbReference>
<feature type="signal peptide" evidence="2">
    <location>
        <begin position="1"/>
        <end position="28"/>
    </location>
</feature>
<gene>
    <name evidence="3" type="ORF">B0H94_10424</name>
</gene>
<feature type="chain" id="PRO_5015197712" evidence="2">
    <location>
        <begin position="29"/>
        <end position="151"/>
    </location>
</feature>
<sequence length="151" mass="15648">MKKLITTGAVALGVAVGGFAALSTTASADTTPQSVLFNVEGEQYSVEAVDYARAYGNQDTNELYAFLSDSTDTGLPDIAGVSVDGSTYIAAGDYARLHGNPDTTDFSEFDPLDTGAAGSATLDNDGGLQVETGQDDDAEDVEEDFEIVDIS</sequence>
<accession>A0A2P8HQG1</accession>
<feature type="compositionally biased region" description="Acidic residues" evidence="1">
    <location>
        <begin position="133"/>
        <end position="151"/>
    </location>
</feature>
<proteinExistence type="predicted"/>
<dbReference type="Proteomes" id="UP000242310">
    <property type="component" value="Unassembled WGS sequence"/>
</dbReference>
<comment type="caution">
    <text evidence="3">The sequence shown here is derived from an EMBL/GenBank/DDBJ whole genome shotgun (WGS) entry which is preliminary data.</text>
</comment>
<name>A0A2P8HQG1_9BACI</name>
<evidence type="ECO:0000256" key="2">
    <source>
        <dbReference type="SAM" id="SignalP"/>
    </source>
</evidence>
<evidence type="ECO:0000313" key="3">
    <source>
        <dbReference type="EMBL" id="PSL48424.1"/>
    </source>
</evidence>
<dbReference type="EMBL" id="PYAV01000004">
    <property type="protein sequence ID" value="PSL48424.1"/>
    <property type="molecule type" value="Genomic_DNA"/>
</dbReference>
<evidence type="ECO:0000313" key="4">
    <source>
        <dbReference type="Proteomes" id="UP000242310"/>
    </source>
</evidence>
<reference evidence="3 4" key="1">
    <citation type="submission" date="2018-03" db="EMBL/GenBank/DDBJ databases">
        <title>Genomic Encyclopedia of Type Strains, Phase III (KMG-III): the genomes of soil and plant-associated and newly described type strains.</title>
        <authorList>
            <person name="Whitman W."/>
        </authorList>
    </citation>
    <scope>NUCLEOTIDE SEQUENCE [LARGE SCALE GENOMIC DNA]</scope>
    <source>
        <strain evidence="3 4">CGMCC 1.07653</strain>
    </source>
</reference>